<dbReference type="EMBL" id="ML738347">
    <property type="protein sequence ID" value="KAE8311004.1"/>
    <property type="molecule type" value="Genomic_DNA"/>
</dbReference>
<evidence type="ECO:0000313" key="4">
    <source>
        <dbReference type="EMBL" id="KAE8311004.1"/>
    </source>
</evidence>
<feature type="signal peptide" evidence="3">
    <location>
        <begin position="1"/>
        <end position="19"/>
    </location>
</feature>
<keyword evidence="3" id="KW-0732">Signal</keyword>
<evidence type="ECO:0000256" key="1">
    <source>
        <dbReference type="SAM" id="MobiDB-lite"/>
    </source>
</evidence>
<protein>
    <submittedName>
        <fullName evidence="4">Uncharacterized protein</fullName>
    </submittedName>
</protein>
<gene>
    <name evidence="4" type="ORF">BDV41DRAFT_543297</name>
</gene>
<evidence type="ECO:0000313" key="5">
    <source>
        <dbReference type="Proteomes" id="UP000325433"/>
    </source>
</evidence>
<dbReference type="Proteomes" id="UP000325433">
    <property type="component" value="Unassembled WGS sequence"/>
</dbReference>
<keyword evidence="2" id="KW-0472">Membrane</keyword>
<feature type="region of interest" description="Disordered" evidence="1">
    <location>
        <begin position="175"/>
        <end position="196"/>
    </location>
</feature>
<keyword evidence="2" id="KW-1133">Transmembrane helix</keyword>
<proteinExistence type="predicted"/>
<keyword evidence="5" id="KW-1185">Reference proteome</keyword>
<feature type="chain" id="PRO_5024957193" evidence="3">
    <location>
        <begin position="20"/>
        <end position="235"/>
    </location>
</feature>
<accession>A0A5N6VQV9</accession>
<sequence length="235" mass="25412">MLNSLTNFFLLVFISECSGFDIHGGFSFHGTGEDDFPDIAVPSLLTEFGQHTYSTNSISIVPVDTMRLDPTKAGEWHSPNNSPATARGISTIRTRPASGPSPSMSGHQYLRTNSATPSLTAATSSLFSYSFPRSMPLTITATPSLHRSAYNITSTNWDRTPSPYDSVRWQTPTNSASRHLFPGASGEPTKTRPTSSTPYLNTLLATSDTIPQRPIAVVTIIMLSITTLINMGVLP</sequence>
<evidence type="ECO:0000256" key="3">
    <source>
        <dbReference type="SAM" id="SignalP"/>
    </source>
</evidence>
<reference evidence="5" key="1">
    <citation type="submission" date="2019-04" db="EMBL/GenBank/DDBJ databases">
        <title>Friends and foes A comparative genomics studyof 23 Aspergillus species from section Flavi.</title>
        <authorList>
            <consortium name="DOE Joint Genome Institute"/>
            <person name="Kjaerbolling I."/>
            <person name="Vesth T."/>
            <person name="Frisvad J.C."/>
            <person name="Nybo J.L."/>
            <person name="Theobald S."/>
            <person name="Kildgaard S."/>
            <person name="Isbrandt T."/>
            <person name="Kuo A."/>
            <person name="Sato A."/>
            <person name="Lyhne E.K."/>
            <person name="Kogle M.E."/>
            <person name="Wiebenga A."/>
            <person name="Kun R.S."/>
            <person name="Lubbers R.J."/>
            <person name="Makela M.R."/>
            <person name="Barry K."/>
            <person name="Chovatia M."/>
            <person name="Clum A."/>
            <person name="Daum C."/>
            <person name="Haridas S."/>
            <person name="He G."/>
            <person name="LaButti K."/>
            <person name="Lipzen A."/>
            <person name="Mondo S."/>
            <person name="Riley R."/>
            <person name="Salamov A."/>
            <person name="Simmons B.A."/>
            <person name="Magnuson J.K."/>
            <person name="Henrissat B."/>
            <person name="Mortensen U.H."/>
            <person name="Larsen T.O."/>
            <person name="Devries R.P."/>
            <person name="Grigoriev I.V."/>
            <person name="Machida M."/>
            <person name="Baker S.E."/>
            <person name="Andersen M.R."/>
        </authorList>
    </citation>
    <scope>NUCLEOTIDE SEQUENCE [LARGE SCALE GENOMIC DNA]</scope>
    <source>
        <strain evidence="5">CBS 130015</strain>
    </source>
</reference>
<feature type="transmembrane region" description="Helical" evidence="2">
    <location>
        <begin position="215"/>
        <end position="234"/>
    </location>
</feature>
<dbReference type="AlphaFoldDB" id="A0A5N6VQV9"/>
<keyword evidence="2" id="KW-0812">Transmembrane</keyword>
<name>A0A5N6VQV9_9EURO</name>
<organism evidence="4 5">
    <name type="scientific">Aspergillus transmontanensis</name>
    <dbReference type="NCBI Taxonomy" id="1034304"/>
    <lineage>
        <taxon>Eukaryota</taxon>
        <taxon>Fungi</taxon>
        <taxon>Dikarya</taxon>
        <taxon>Ascomycota</taxon>
        <taxon>Pezizomycotina</taxon>
        <taxon>Eurotiomycetes</taxon>
        <taxon>Eurotiomycetidae</taxon>
        <taxon>Eurotiales</taxon>
        <taxon>Aspergillaceae</taxon>
        <taxon>Aspergillus</taxon>
        <taxon>Aspergillus subgen. Circumdati</taxon>
    </lineage>
</organism>
<evidence type="ECO:0000256" key="2">
    <source>
        <dbReference type="SAM" id="Phobius"/>
    </source>
</evidence>